<evidence type="ECO:0000313" key="2">
    <source>
        <dbReference type="EMBL" id="MFH6564671.1"/>
    </source>
</evidence>
<keyword evidence="3" id="KW-1185">Reference proteome</keyword>
<dbReference type="EMBL" id="JBINXB010000001">
    <property type="protein sequence ID" value="MFH6564671.1"/>
    <property type="molecule type" value="Genomic_DNA"/>
</dbReference>
<proteinExistence type="predicted"/>
<evidence type="ECO:0000256" key="1">
    <source>
        <dbReference type="SAM" id="MobiDB-lite"/>
    </source>
</evidence>
<name>A0ABW7LVF0_9PSED</name>
<comment type="caution">
    <text evidence="2">The sequence shown here is derived from an EMBL/GenBank/DDBJ whole genome shotgun (WGS) entry which is preliminary data.</text>
</comment>
<dbReference type="RefSeq" id="WP_395246389.1">
    <property type="nucleotide sequence ID" value="NZ_JBINXA010000028.1"/>
</dbReference>
<organism evidence="2 3">
    <name type="scientific">Pseudomonas kulmbachensis</name>
    <dbReference type="NCBI Taxonomy" id="3043408"/>
    <lineage>
        <taxon>Bacteria</taxon>
        <taxon>Pseudomonadati</taxon>
        <taxon>Pseudomonadota</taxon>
        <taxon>Gammaproteobacteria</taxon>
        <taxon>Pseudomonadales</taxon>
        <taxon>Pseudomonadaceae</taxon>
        <taxon>Pseudomonas</taxon>
    </lineage>
</organism>
<evidence type="ECO:0000313" key="3">
    <source>
        <dbReference type="Proteomes" id="UP001609821"/>
    </source>
</evidence>
<feature type="region of interest" description="Disordered" evidence="1">
    <location>
        <begin position="383"/>
        <end position="403"/>
    </location>
</feature>
<sequence length="403" mass="47643">MSILHQPVPMLAPIGWGACINSGLPTNAHLRAKLESLDNSCKALKCYDAASMFLLHKVVSSDGASERHLRKYSVSLERILNWSFIVAKKSVFDWDQEDIQRYLDFVEVPDSSWVCSTSFSRFVSNKNEPYEKWPINERWRPFKRKYSDGAVMPPYWGELDKERTIILDFFLYLFQRTAYPLAYLDANIVEKLRREIPTKRPPRSLRREYRKRLFKMSSFELDWIFEKATEFSKGKWQYELVLFAMAIMRYSNLPIKSLCRGSNSTGLLSQFYRQSAEWNFVIDSGAPTERIYKLDAEIDSYIRRYLTYLGLAWDLPLPDTHIFRRPEKEQGFGYDYLAEMVESLRQELYKLVENHRSYHLNISQEIPQKFSLWVIRKSRPLPTREPKRRGRPHKTQLPIASLD</sequence>
<accession>A0ABW7LVF0</accession>
<protein>
    <recommendedName>
        <fullName evidence="4">Integrase</fullName>
    </recommendedName>
</protein>
<dbReference type="Proteomes" id="UP001609821">
    <property type="component" value="Unassembled WGS sequence"/>
</dbReference>
<gene>
    <name evidence="2" type="ORF">ACHMWK_01515</name>
</gene>
<evidence type="ECO:0008006" key="4">
    <source>
        <dbReference type="Google" id="ProtNLM"/>
    </source>
</evidence>
<reference evidence="2 3" key="1">
    <citation type="submission" date="2024-10" db="EMBL/GenBank/DDBJ databases">
        <title>Aeromonas and Pseudomonas from the Cagarras Archipelago, Rio de Janeiro, Brazil.</title>
        <authorList>
            <person name="Canellas A.L.B."/>
            <person name="Laport M.S."/>
        </authorList>
    </citation>
    <scope>NUCLEOTIDE SEQUENCE [LARGE SCALE GENOMIC DNA]</scope>
    <source>
        <strain evidence="2 3">CPF-4</strain>
    </source>
</reference>